<dbReference type="NCBIfam" id="TIGR01443">
    <property type="entry name" value="intein_Cterm"/>
    <property type="match status" value="1"/>
</dbReference>
<dbReference type="EMBL" id="OR769222">
    <property type="protein sequence ID" value="WQJ52819.1"/>
    <property type="molecule type" value="Genomic_DNA"/>
</dbReference>
<keyword evidence="3" id="KW-1185">Reference proteome</keyword>
<sequence>MKIKNIKVVQYDGDVYNLRIKSDNDQNHNYYANGLCISNCHHGSSNSVKNIFRKMNNLKYSIGVTGTFPKENLYEYLLLQGYIGPVVYRLTASQLINDEKRGTPIYTVFQYMDWASRDEKEALYLLRSNKNPNDFQAGNKVLKKERLFVNNSYTRLKFIGDKVISMQKNALVLFGDIKYGYGRKLFEYIKDNSDKDVFYTDGNTKTEVRDYYKQRMEEDETGNTIIVASINTFGEGIDIKNLWAIFLVDTAKSDRLVRQICGRGIRLFPGKERVILFDFVDDLRYSSDPNKRQKDNYLWRHGQARRKIYLEQNFPVYDQTIKFS</sequence>
<dbReference type="PANTHER" id="PTHR47396:SF1">
    <property type="entry name" value="ATP-DEPENDENT HELICASE IRC3-RELATED"/>
    <property type="match status" value="1"/>
</dbReference>
<protein>
    <submittedName>
        <fullName evidence="2">DNA helicase</fullName>
    </submittedName>
</protein>
<keyword evidence="2" id="KW-0378">Hydrolase</keyword>
<dbReference type="InterPro" id="IPR030934">
    <property type="entry name" value="Intein_C"/>
</dbReference>
<feature type="domain" description="Helicase C-terminal" evidence="1">
    <location>
        <begin position="186"/>
        <end position="266"/>
    </location>
</feature>
<name>A0ABZ0Z3Z4_9CAUD</name>
<dbReference type="InterPro" id="IPR027417">
    <property type="entry name" value="P-loop_NTPase"/>
</dbReference>
<keyword evidence="2" id="KW-0067">ATP-binding</keyword>
<dbReference type="Gene3D" id="3.40.50.300">
    <property type="entry name" value="P-loop containing nucleotide triphosphate hydrolases"/>
    <property type="match status" value="2"/>
</dbReference>
<dbReference type="GO" id="GO:0004386">
    <property type="term" value="F:helicase activity"/>
    <property type="evidence" value="ECO:0007669"/>
    <property type="project" value="UniProtKB-KW"/>
</dbReference>
<reference evidence="2 3" key="1">
    <citation type="submission" date="2023-11" db="EMBL/GenBank/DDBJ databases">
        <authorList>
            <person name="Cook R."/>
            <person name="Crisci M."/>
            <person name="Pye H."/>
            <person name="Adriaenssens E."/>
            <person name="Santini J."/>
        </authorList>
    </citation>
    <scope>NUCLEOTIDE SEQUENCE [LARGE SCALE GENOMIC DNA]</scope>
    <source>
        <strain evidence="2">Lak_Megaphage_RVC_JS4_GC31</strain>
    </source>
</reference>
<accession>A0ABZ0Z3Z4</accession>
<dbReference type="InterPro" id="IPR001650">
    <property type="entry name" value="Helicase_C-like"/>
</dbReference>
<dbReference type="InterPro" id="IPR050742">
    <property type="entry name" value="Helicase_Restrict-Modif_Enz"/>
</dbReference>
<keyword evidence="2" id="KW-0547">Nucleotide-binding</keyword>
<dbReference type="Pfam" id="PF00271">
    <property type="entry name" value="Helicase_C"/>
    <property type="match status" value="1"/>
</dbReference>
<evidence type="ECO:0000313" key="2">
    <source>
        <dbReference type="EMBL" id="WQJ52819.1"/>
    </source>
</evidence>
<evidence type="ECO:0000313" key="3">
    <source>
        <dbReference type="Proteomes" id="UP001349343"/>
    </source>
</evidence>
<organism evidence="2 3">
    <name type="scientific">phage Lak_Megaphage_RVC_JS4_GC31</name>
    <dbReference type="NCBI Taxonomy" id="3109228"/>
    <lineage>
        <taxon>Viruses</taxon>
        <taxon>Duplodnaviria</taxon>
        <taxon>Heunggongvirae</taxon>
        <taxon>Uroviricota</taxon>
        <taxon>Caudoviricetes</taxon>
        <taxon>Caudoviricetes code 15 clade</taxon>
    </lineage>
</organism>
<keyword evidence="2" id="KW-0347">Helicase</keyword>
<dbReference type="PROSITE" id="PS50818">
    <property type="entry name" value="INTEIN_C_TER"/>
    <property type="match status" value="1"/>
</dbReference>
<dbReference type="Proteomes" id="UP001349343">
    <property type="component" value="Segment"/>
</dbReference>
<proteinExistence type="predicted"/>
<evidence type="ECO:0000259" key="1">
    <source>
        <dbReference type="Pfam" id="PF00271"/>
    </source>
</evidence>
<dbReference type="SUPFAM" id="SSF52540">
    <property type="entry name" value="P-loop containing nucleoside triphosphate hydrolases"/>
    <property type="match status" value="1"/>
</dbReference>
<dbReference type="PANTHER" id="PTHR47396">
    <property type="entry name" value="TYPE I RESTRICTION ENZYME ECOKI R PROTEIN"/>
    <property type="match status" value="1"/>
</dbReference>